<sequence length="123" mass="13691">MQTNDETAIRDTIDRYVEGMRTADVALLRSAFHEHANMFGDFGDDLMAAPIESLFDWAAAELEPGATGADHRVEIEDVEIAGEVALARVHERDFFGGDAREFFTLVRSPDGWRITCKSWATIG</sequence>
<dbReference type="STRING" id="540747.SAMN04488031_10341"/>
<reference evidence="1 3" key="1">
    <citation type="submission" date="2015-04" db="EMBL/GenBank/DDBJ databases">
        <title>The draft genome sequence of Roseovarius indicus B108T.</title>
        <authorList>
            <person name="Li G."/>
            <person name="Lai Q."/>
            <person name="Shao Z."/>
            <person name="Yan P."/>
        </authorList>
    </citation>
    <scope>NUCLEOTIDE SEQUENCE [LARGE SCALE GENOMIC DNA]</scope>
    <source>
        <strain evidence="1 3">B108</strain>
    </source>
</reference>
<accession>A0A0T5PDG4</accession>
<proteinExistence type="predicted"/>
<dbReference type="RefSeq" id="WP_057814187.1">
    <property type="nucleotide sequence ID" value="NZ_CP031598.1"/>
</dbReference>
<dbReference type="EMBL" id="LAXI01000002">
    <property type="protein sequence ID" value="KRS19197.1"/>
    <property type="molecule type" value="Genomic_DNA"/>
</dbReference>
<evidence type="ECO:0000313" key="4">
    <source>
        <dbReference type="Proteomes" id="UP000325785"/>
    </source>
</evidence>
<dbReference type="Gene3D" id="3.10.450.50">
    <property type="match status" value="1"/>
</dbReference>
<protein>
    <submittedName>
        <fullName evidence="2">Lumazine-binding protein</fullName>
    </submittedName>
</protein>
<gene>
    <name evidence="2" type="ORF">RIdsm_01628</name>
    <name evidence="1" type="ORF">XM52_05950</name>
</gene>
<dbReference type="PATRIC" id="fig|540747.5.peg.2774"/>
<reference evidence="2 4" key="2">
    <citation type="submission" date="2018-08" db="EMBL/GenBank/DDBJ databases">
        <title>Genetic Globetrotter - A new plasmid hitch-hiking vast phylogenetic and geographic distances.</title>
        <authorList>
            <person name="Vollmers J."/>
            <person name="Petersen J."/>
        </authorList>
    </citation>
    <scope>NUCLEOTIDE SEQUENCE [LARGE SCALE GENOMIC DNA]</scope>
    <source>
        <strain evidence="2 4">DSM 26383</strain>
    </source>
</reference>
<dbReference type="SUPFAM" id="SSF54427">
    <property type="entry name" value="NTF2-like"/>
    <property type="match status" value="1"/>
</dbReference>
<dbReference type="KEGG" id="rid:RIdsm_01628"/>
<dbReference type="EMBL" id="CP031598">
    <property type="protein sequence ID" value="QEW25839.1"/>
    <property type="molecule type" value="Genomic_DNA"/>
</dbReference>
<dbReference type="AlphaFoldDB" id="A0A0T5PDG4"/>
<dbReference type="InterPro" id="IPR039437">
    <property type="entry name" value="FrzH/put_lumazine-bd"/>
</dbReference>
<dbReference type="InterPro" id="IPR032710">
    <property type="entry name" value="NTF2-like_dom_sf"/>
</dbReference>
<evidence type="ECO:0000313" key="2">
    <source>
        <dbReference type="EMBL" id="QEW25839.1"/>
    </source>
</evidence>
<dbReference type="Pfam" id="PF12893">
    <property type="entry name" value="Lumazine_bd_2"/>
    <property type="match status" value="1"/>
</dbReference>
<evidence type="ECO:0000313" key="1">
    <source>
        <dbReference type="EMBL" id="KRS19197.1"/>
    </source>
</evidence>
<keyword evidence="3" id="KW-1185">Reference proteome</keyword>
<dbReference type="Proteomes" id="UP000051401">
    <property type="component" value="Unassembled WGS sequence"/>
</dbReference>
<dbReference type="OrthoDB" id="7451095at2"/>
<organism evidence="1 3">
    <name type="scientific">Roseovarius indicus</name>
    <dbReference type="NCBI Taxonomy" id="540747"/>
    <lineage>
        <taxon>Bacteria</taxon>
        <taxon>Pseudomonadati</taxon>
        <taxon>Pseudomonadota</taxon>
        <taxon>Alphaproteobacteria</taxon>
        <taxon>Rhodobacterales</taxon>
        <taxon>Roseobacteraceae</taxon>
        <taxon>Roseovarius</taxon>
    </lineage>
</organism>
<dbReference type="Proteomes" id="UP000325785">
    <property type="component" value="Chromosome"/>
</dbReference>
<name>A0A0T5PDG4_9RHOB</name>
<evidence type="ECO:0000313" key="3">
    <source>
        <dbReference type="Proteomes" id="UP000051401"/>
    </source>
</evidence>